<evidence type="ECO:0000313" key="4">
    <source>
        <dbReference type="Proteomes" id="UP000578449"/>
    </source>
</evidence>
<keyword evidence="4" id="KW-1185">Reference proteome</keyword>
<accession>A0A840PS34</accession>
<protein>
    <submittedName>
        <fullName evidence="3">Putative Zn finger protein</fullName>
    </submittedName>
</protein>
<dbReference type="InterPro" id="IPR007527">
    <property type="entry name" value="Znf_SWIM"/>
</dbReference>
<dbReference type="GO" id="GO:0008270">
    <property type="term" value="F:zinc ion binding"/>
    <property type="evidence" value="ECO:0007669"/>
    <property type="project" value="UniProtKB-KW"/>
</dbReference>
<dbReference type="AlphaFoldDB" id="A0A840PS34"/>
<gene>
    <name evidence="3" type="ORF">HNP84_009691</name>
</gene>
<sequence length="98" mass="10407">MPSIAGLLEAEIARAPDAVRARGAELNRSGAVQVVRFGPSAVTAEVDGPAHRVEFTLVNGTLHWFCTCPEGRAGAFCHHCVAAAHSTPKKREMAPNFI</sequence>
<evidence type="ECO:0000256" key="1">
    <source>
        <dbReference type="PROSITE-ProRule" id="PRU00325"/>
    </source>
</evidence>
<organism evidence="3 4">
    <name type="scientific">Thermocatellispora tengchongensis</name>
    <dbReference type="NCBI Taxonomy" id="1073253"/>
    <lineage>
        <taxon>Bacteria</taxon>
        <taxon>Bacillati</taxon>
        <taxon>Actinomycetota</taxon>
        <taxon>Actinomycetes</taxon>
        <taxon>Streptosporangiales</taxon>
        <taxon>Streptosporangiaceae</taxon>
        <taxon>Thermocatellispora</taxon>
    </lineage>
</organism>
<proteinExistence type="predicted"/>
<dbReference type="EMBL" id="JACHGN010000034">
    <property type="protein sequence ID" value="MBB5139927.1"/>
    <property type="molecule type" value="Genomic_DNA"/>
</dbReference>
<keyword evidence="1" id="KW-0862">Zinc</keyword>
<dbReference type="PROSITE" id="PS50966">
    <property type="entry name" value="ZF_SWIM"/>
    <property type="match status" value="1"/>
</dbReference>
<reference evidence="3 4" key="1">
    <citation type="submission" date="2020-08" db="EMBL/GenBank/DDBJ databases">
        <title>Genomic Encyclopedia of Type Strains, Phase IV (KMG-IV): sequencing the most valuable type-strain genomes for metagenomic binning, comparative biology and taxonomic classification.</title>
        <authorList>
            <person name="Goeker M."/>
        </authorList>
    </citation>
    <scope>NUCLEOTIDE SEQUENCE [LARGE SCALE GENOMIC DNA]</scope>
    <source>
        <strain evidence="3 4">DSM 45615</strain>
    </source>
</reference>
<dbReference type="RefSeq" id="WP_185056735.1">
    <property type="nucleotide sequence ID" value="NZ_BAABIX010000052.1"/>
</dbReference>
<dbReference type="Proteomes" id="UP000578449">
    <property type="component" value="Unassembled WGS sequence"/>
</dbReference>
<keyword evidence="1" id="KW-0863">Zinc-finger</keyword>
<evidence type="ECO:0000259" key="2">
    <source>
        <dbReference type="PROSITE" id="PS50966"/>
    </source>
</evidence>
<comment type="caution">
    <text evidence="3">The sequence shown here is derived from an EMBL/GenBank/DDBJ whole genome shotgun (WGS) entry which is preliminary data.</text>
</comment>
<name>A0A840PS34_9ACTN</name>
<feature type="domain" description="SWIM-type" evidence="2">
    <location>
        <begin position="51"/>
        <end position="88"/>
    </location>
</feature>
<keyword evidence="1" id="KW-0479">Metal-binding</keyword>
<evidence type="ECO:0000313" key="3">
    <source>
        <dbReference type="EMBL" id="MBB5139927.1"/>
    </source>
</evidence>